<gene>
    <name evidence="1" type="ORF">MHEL_20660</name>
</gene>
<organism evidence="1 2">
    <name type="scientific">Mycolicibacterium helvum</name>
    <dbReference type="NCBI Taxonomy" id="1534349"/>
    <lineage>
        <taxon>Bacteria</taxon>
        <taxon>Bacillati</taxon>
        <taxon>Actinomycetota</taxon>
        <taxon>Actinomycetes</taxon>
        <taxon>Mycobacteriales</taxon>
        <taxon>Mycobacteriaceae</taxon>
        <taxon>Mycolicibacterium</taxon>
    </lineage>
</organism>
<evidence type="ECO:0000313" key="1">
    <source>
        <dbReference type="EMBL" id="BBY63823.1"/>
    </source>
</evidence>
<dbReference type="KEGG" id="mhev:MHEL_20660"/>
<proteinExistence type="predicted"/>
<dbReference type="EMBL" id="AP022596">
    <property type="protein sequence ID" value="BBY63823.1"/>
    <property type="molecule type" value="Genomic_DNA"/>
</dbReference>
<dbReference type="SUPFAM" id="SSF158791">
    <property type="entry name" value="MgtE N-terminal domain-like"/>
    <property type="match status" value="1"/>
</dbReference>
<accession>A0A7I7T4R8</accession>
<name>A0A7I7T4R8_9MYCO</name>
<dbReference type="Proteomes" id="UP000467148">
    <property type="component" value="Chromosome"/>
</dbReference>
<dbReference type="RefSeq" id="WP_163747432.1">
    <property type="nucleotide sequence ID" value="NZ_AP022596.1"/>
</dbReference>
<reference evidence="1 2" key="1">
    <citation type="journal article" date="2019" name="Emerg. Microbes Infect.">
        <title>Comprehensive subspecies identification of 175 nontuberculous mycobacteria species based on 7547 genomic profiles.</title>
        <authorList>
            <person name="Matsumoto Y."/>
            <person name="Kinjo T."/>
            <person name="Motooka D."/>
            <person name="Nabeya D."/>
            <person name="Jung N."/>
            <person name="Uechi K."/>
            <person name="Horii T."/>
            <person name="Iida T."/>
            <person name="Fujita J."/>
            <person name="Nakamura S."/>
        </authorList>
    </citation>
    <scope>NUCLEOTIDE SEQUENCE [LARGE SCALE GENOMIC DNA]</scope>
    <source>
        <strain evidence="1 2">JCM 30396</strain>
    </source>
</reference>
<keyword evidence="2" id="KW-1185">Reference proteome</keyword>
<protein>
    <recommendedName>
        <fullName evidence="3">Magnesium transporter</fullName>
    </recommendedName>
</protein>
<sequence>MLLLSGVTGGAVLGSDGRVLGRLADLTASLGESGPQLVARLLITRRNGSSLLVPWDQVTDFGPSQVVLSADAAGAERFAAATLDEREILLVRDVLDTQVVDVVGQRLARVADVVLARTPAGRFELAGVEVGFGAVLRRLKLGRIAGPAARDAIAWSDLHLTSERGHAVQLASPLAAVHHLDARGLAALVGRMDTESASEILVARGPDIAAEVVGVAHPVVGERILRALPRTEAARIVAAMPADRARRWRERLAHAPVLRGRRFLRSRVWPRRHHVNEPKP</sequence>
<dbReference type="AlphaFoldDB" id="A0A7I7T4R8"/>
<evidence type="ECO:0008006" key="3">
    <source>
        <dbReference type="Google" id="ProtNLM"/>
    </source>
</evidence>
<evidence type="ECO:0000313" key="2">
    <source>
        <dbReference type="Proteomes" id="UP000467148"/>
    </source>
</evidence>